<dbReference type="AlphaFoldDB" id="A0A090J3A2"/>
<dbReference type="EMBL" id="CCRF01000069">
    <property type="protein sequence ID" value="CEE02340.1"/>
    <property type="molecule type" value="Genomic_DNA"/>
</dbReference>
<dbReference type="Proteomes" id="UP000040576">
    <property type="component" value="Unassembled WGS sequence"/>
</dbReference>
<evidence type="ECO:0000313" key="2">
    <source>
        <dbReference type="Proteomes" id="UP000040576"/>
    </source>
</evidence>
<organism evidence="1 2">
    <name type="scientific">Caldibacillus thermoamylovorans</name>
    <dbReference type="NCBI Taxonomy" id="35841"/>
    <lineage>
        <taxon>Bacteria</taxon>
        <taxon>Bacillati</taxon>
        <taxon>Bacillota</taxon>
        <taxon>Bacilli</taxon>
        <taxon>Bacillales</taxon>
        <taxon>Bacillaceae</taxon>
        <taxon>Caldibacillus</taxon>
    </lineage>
</organism>
<reference evidence="1 2" key="1">
    <citation type="submission" date="2014-07" db="EMBL/GenBank/DDBJ databases">
        <authorList>
            <person name="Wibberg Daniel"/>
        </authorList>
    </citation>
    <scope>NUCLEOTIDE SEQUENCE [LARGE SCALE GENOMIC DNA]</scope>
</reference>
<accession>A0A090J3A2</accession>
<sequence length="84" mass="9568">MNINKHVLRKTENLPVIIFQLVEKKHSNQTGQLAKIYKYGGLILETENAIYKIIPLPIIPMRISVLSKIDLLKIKTPTSGDEQD</sequence>
<name>A0A090J3A2_9BACI</name>
<evidence type="ECO:0000313" key="1">
    <source>
        <dbReference type="EMBL" id="CEE02340.1"/>
    </source>
</evidence>
<keyword evidence="2" id="KW-1185">Reference proteome</keyword>
<gene>
    <name evidence="1" type="ORF">BT1A1_2522</name>
</gene>
<proteinExistence type="predicted"/>
<protein>
    <submittedName>
        <fullName evidence="1">Uncharacterized protein</fullName>
    </submittedName>
</protein>